<dbReference type="InterPro" id="IPR003819">
    <property type="entry name" value="TauD/TfdA-like"/>
</dbReference>
<dbReference type="EMBL" id="NBSK02000004">
    <property type="protein sequence ID" value="KAJ0211236.1"/>
    <property type="molecule type" value="Genomic_DNA"/>
</dbReference>
<protein>
    <recommendedName>
        <fullName evidence="2">TauD/TfdA-like domain-containing protein</fullName>
    </recommendedName>
</protein>
<name>A0A9R1XFP8_LACSA</name>
<sequence length="333" mass="37741">MATGRFFIEVGLPKQKSHGDGVLFPMVLTPLSKTKLNVEKKLCDFLLAIKAEKPLLESLVKKRGVILFRGFPVITLSDFNDVVEAFDFPPKLYIGGRGLRSNVIGRIMTVDSRPPEIKIPFHHEMSYLSDFPSKLFFFCEEEPGSGGETPIVLSHIVYEKMKEKHPEFVAKLEEHGLTYTKLMSDEDHPSLYAGRGWKSTYMTNDKNAAEERAEKQGTKLEWIGNTAKSITGPMPAIRFDKENQRKTWFNSMVVGYNDPRDPQHCDVNISTKLANGEPLSDSVMQDCLRIMEEECVAIPWKKGDVMLVNNLMVLHSRRPLVTPPRQILVSLCK</sequence>
<evidence type="ECO:0000313" key="4">
    <source>
        <dbReference type="Proteomes" id="UP000235145"/>
    </source>
</evidence>
<evidence type="ECO:0000256" key="1">
    <source>
        <dbReference type="ARBA" id="ARBA00023002"/>
    </source>
</evidence>
<dbReference type="GO" id="GO:0016491">
    <property type="term" value="F:oxidoreductase activity"/>
    <property type="evidence" value="ECO:0007669"/>
    <property type="project" value="UniProtKB-KW"/>
</dbReference>
<dbReference type="Gramene" id="rna-gnl|WGS:NBSK|LSAT_4X99241_mrna">
    <property type="protein sequence ID" value="cds-PLY77282.1"/>
    <property type="gene ID" value="gene-LSAT_4X99241"/>
</dbReference>
<evidence type="ECO:0000313" key="3">
    <source>
        <dbReference type="EMBL" id="KAJ0211236.1"/>
    </source>
</evidence>
<reference evidence="3 4" key="1">
    <citation type="journal article" date="2017" name="Nat. Commun.">
        <title>Genome assembly with in vitro proximity ligation data and whole-genome triplication in lettuce.</title>
        <authorList>
            <person name="Reyes-Chin-Wo S."/>
            <person name="Wang Z."/>
            <person name="Yang X."/>
            <person name="Kozik A."/>
            <person name="Arikit S."/>
            <person name="Song C."/>
            <person name="Xia L."/>
            <person name="Froenicke L."/>
            <person name="Lavelle D.O."/>
            <person name="Truco M.J."/>
            <person name="Xia R."/>
            <person name="Zhu S."/>
            <person name="Xu C."/>
            <person name="Xu H."/>
            <person name="Xu X."/>
            <person name="Cox K."/>
            <person name="Korf I."/>
            <person name="Meyers B.C."/>
            <person name="Michelmore R.W."/>
        </authorList>
    </citation>
    <scope>NUCLEOTIDE SEQUENCE [LARGE SCALE GENOMIC DNA]</scope>
    <source>
        <strain evidence="4">cv. Salinas</strain>
        <tissue evidence="3">Seedlings</tissue>
    </source>
</reference>
<keyword evidence="4" id="KW-1185">Reference proteome</keyword>
<accession>A0A9R1XFP8</accession>
<keyword evidence="1" id="KW-0560">Oxidoreductase</keyword>
<comment type="caution">
    <text evidence="3">The sequence shown here is derived from an EMBL/GenBank/DDBJ whole genome shotgun (WGS) entry which is preliminary data.</text>
</comment>
<dbReference type="AlphaFoldDB" id="A0A9R1XFP8"/>
<dbReference type="PANTHER" id="PTHR10696">
    <property type="entry name" value="GAMMA-BUTYROBETAINE HYDROXYLASE-RELATED"/>
    <property type="match status" value="1"/>
</dbReference>
<dbReference type="OrthoDB" id="408743at2759"/>
<dbReference type="SUPFAM" id="SSF51197">
    <property type="entry name" value="Clavaminate synthase-like"/>
    <property type="match status" value="1"/>
</dbReference>
<dbReference type="Gene3D" id="3.60.130.10">
    <property type="entry name" value="Clavaminate synthase-like"/>
    <property type="match status" value="1"/>
</dbReference>
<dbReference type="Pfam" id="PF02668">
    <property type="entry name" value="TauD"/>
    <property type="match status" value="1"/>
</dbReference>
<gene>
    <name evidence="3" type="ORF">LSAT_V11C400196100</name>
</gene>
<dbReference type="Proteomes" id="UP000235145">
    <property type="component" value="Unassembled WGS sequence"/>
</dbReference>
<organism evidence="3 4">
    <name type="scientific">Lactuca sativa</name>
    <name type="common">Garden lettuce</name>
    <dbReference type="NCBI Taxonomy" id="4236"/>
    <lineage>
        <taxon>Eukaryota</taxon>
        <taxon>Viridiplantae</taxon>
        <taxon>Streptophyta</taxon>
        <taxon>Embryophyta</taxon>
        <taxon>Tracheophyta</taxon>
        <taxon>Spermatophyta</taxon>
        <taxon>Magnoliopsida</taxon>
        <taxon>eudicotyledons</taxon>
        <taxon>Gunneridae</taxon>
        <taxon>Pentapetalae</taxon>
        <taxon>asterids</taxon>
        <taxon>campanulids</taxon>
        <taxon>Asterales</taxon>
        <taxon>Asteraceae</taxon>
        <taxon>Cichorioideae</taxon>
        <taxon>Cichorieae</taxon>
        <taxon>Lactucinae</taxon>
        <taxon>Lactuca</taxon>
    </lineage>
</organism>
<dbReference type="PANTHER" id="PTHR10696:SF43">
    <property type="entry name" value="TAUD_TFDA-LIKE DOMAIN-CONTAINING PROTEIN-RELATED"/>
    <property type="match status" value="1"/>
</dbReference>
<evidence type="ECO:0000259" key="2">
    <source>
        <dbReference type="Pfam" id="PF02668"/>
    </source>
</evidence>
<proteinExistence type="predicted"/>
<dbReference type="FunFam" id="3.60.130.10:FF:000006">
    <property type="entry name" value="Clavaminate synthase-like protein At3g21360"/>
    <property type="match status" value="1"/>
</dbReference>
<feature type="domain" description="TauD/TfdA-like" evidence="2">
    <location>
        <begin position="48"/>
        <end position="328"/>
    </location>
</feature>
<dbReference type="InterPro" id="IPR042098">
    <property type="entry name" value="TauD-like_sf"/>
</dbReference>
<dbReference type="InterPro" id="IPR050411">
    <property type="entry name" value="AlphaKG_dependent_hydroxylases"/>
</dbReference>